<sequence length="368" mass="41198">MRKIANIHGIDNPWRDSSDTLRRRLEKHSCPLCISNCTVFEFREPALPTNKHKTFNDKRSKDPAKVAAKNALNARSYRSKFKKPFPPKAPSFKTFHRIANAFADDLRGVEEAGCAVCGLLKRKSELRPLKNYKGFLTVLEDDSVTSTERKSFHDPSKPVTGPVLASGCDKICPSCRKSITHGNMPRNALANNLWLGDVPPELQNLRYVERMLIQRMRHNACFIRVGGSYQKLIAHAVSFPVSSRKVYAALPPTRAELDEVLAVMYTGPVAPTKADYLTGKFNPILVRHDVVRKALEWLALNHPDYANVPISEKNLQSYNTMEPPVTIEYRTLSTNIAQESRSADNNEDDHGVESGEVPIVVHAITGAE</sequence>
<protein>
    <recommendedName>
        <fullName evidence="1">DUF6570 domain-containing protein</fullName>
    </recommendedName>
</protein>
<dbReference type="Pfam" id="PF20209">
    <property type="entry name" value="DUF6570"/>
    <property type="match status" value="1"/>
</dbReference>
<dbReference type="InterPro" id="IPR046700">
    <property type="entry name" value="DUF6570"/>
</dbReference>
<keyword evidence="3" id="KW-1185">Reference proteome</keyword>
<accession>D8Q4V5</accession>
<organism evidence="3">
    <name type="scientific">Schizophyllum commune (strain H4-8 / FGSC 9210)</name>
    <name type="common">Split gill fungus</name>
    <dbReference type="NCBI Taxonomy" id="578458"/>
    <lineage>
        <taxon>Eukaryota</taxon>
        <taxon>Fungi</taxon>
        <taxon>Dikarya</taxon>
        <taxon>Basidiomycota</taxon>
        <taxon>Agaricomycotina</taxon>
        <taxon>Agaricomycetes</taxon>
        <taxon>Agaricomycetidae</taxon>
        <taxon>Agaricales</taxon>
        <taxon>Schizophyllaceae</taxon>
        <taxon>Schizophyllum</taxon>
    </lineage>
</organism>
<dbReference type="OMA" id="ICHAIAT"/>
<evidence type="ECO:0000313" key="3">
    <source>
        <dbReference type="Proteomes" id="UP000007431"/>
    </source>
</evidence>
<dbReference type="KEGG" id="scm:SCHCO_02667910"/>
<dbReference type="OrthoDB" id="3221862at2759"/>
<dbReference type="GeneID" id="9589764"/>
<dbReference type="EMBL" id="GL377306">
    <property type="protein sequence ID" value="EFI96855.1"/>
    <property type="molecule type" value="Genomic_DNA"/>
</dbReference>
<feature type="domain" description="DUF6570" evidence="1">
    <location>
        <begin position="182"/>
        <end position="316"/>
    </location>
</feature>
<dbReference type="VEuPathDB" id="FungiDB:SCHCODRAFT_02673259"/>
<dbReference type="eggNOG" id="ENOG502R0N9">
    <property type="taxonomic scope" value="Eukaryota"/>
</dbReference>
<evidence type="ECO:0000313" key="2">
    <source>
        <dbReference type="EMBL" id="EFI96855.1"/>
    </source>
</evidence>
<feature type="non-terminal residue" evidence="2">
    <location>
        <position position="368"/>
    </location>
</feature>
<reference evidence="2 3" key="1">
    <citation type="journal article" date="2010" name="Nat. Biotechnol.">
        <title>Genome sequence of the model mushroom Schizophyllum commune.</title>
        <authorList>
            <person name="Ohm R.A."/>
            <person name="de Jong J.F."/>
            <person name="Lugones L.G."/>
            <person name="Aerts A."/>
            <person name="Kothe E."/>
            <person name="Stajich J.E."/>
            <person name="de Vries R.P."/>
            <person name="Record E."/>
            <person name="Levasseur A."/>
            <person name="Baker S.E."/>
            <person name="Bartholomew K.A."/>
            <person name="Coutinho P.M."/>
            <person name="Erdmann S."/>
            <person name="Fowler T.J."/>
            <person name="Gathman A.C."/>
            <person name="Lombard V."/>
            <person name="Henrissat B."/>
            <person name="Knabe N."/>
            <person name="Kuees U."/>
            <person name="Lilly W.W."/>
            <person name="Lindquist E."/>
            <person name="Lucas S."/>
            <person name="Magnuson J.K."/>
            <person name="Piumi F."/>
            <person name="Raudaskoski M."/>
            <person name="Salamov A."/>
            <person name="Schmutz J."/>
            <person name="Schwarze F.W.M.R."/>
            <person name="vanKuyk P.A."/>
            <person name="Horton J.S."/>
            <person name="Grigoriev I.V."/>
            <person name="Woesten H.A.B."/>
        </authorList>
    </citation>
    <scope>NUCLEOTIDE SEQUENCE [LARGE SCALE GENOMIC DNA]</scope>
    <source>
        <strain evidence="3">H4-8 / FGSC 9210</strain>
    </source>
</reference>
<dbReference type="InParanoid" id="D8Q4V5"/>
<dbReference type="HOGENOM" id="CLU_035678_0_0_1"/>
<evidence type="ECO:0000259" key="1">
    <source>
        <dbReference type="Pfam" id="PF20209"/>
    </source>
</evidence>
<dbReference type="AlphaFoldDB" id="D8Q4V5"/>
<name>D8Q4V5_SCHCM</name>
<dbReference type="STRING" id="578458.D8Q4V5"/>
<dbReference type="Proteomes" id="UP000007431">
    <property type="component" value="Unassembled WGS sequence"/>
</dbReference>
<proteinExistence type="predicted"/>
<gene>
    <name evidence="2" type="ORF">SCHCODRAFT_109011</name>
</gene>